<dbReference type="GO" id="GO:0000209">
    <property type="term" value="P:protein polyubiquitination"/>
    <property type="evidence" value="ECO:0007669"/>
    <property type="project" value="TreeGrafter"/>
</dbReference>
<dbReference type="Gene3D" id="3.30.40.10">
    <property type="entry name" value="Zinc/RING finger domain, C3HC4 (zinc finger)"/>
    <property type="match status" value="1"/>
</dbReference>
<dbReference type="CDD" id="cd16654">
    <property type="entry name" value="RING-Ubox_CHIP"/>
    <property type="match status" value="1"/>
</dbReference>
<dbReference type="PANTHER" id="PTHR46803">
    <property type="entry name" value="E3 UBIQUITIN-PROTEIN LIGASE CHIP"/>
    <property type="match status" value="1"/>
</dbReference>
<proteinExistence type="predicted"/>
<evidence type="ECO:0000256" key="5">
    <source>
        <dbReference type="ARBA" id="ARBA00022786"/>
    </source>
</evidence>
<evidence type="ECO:0000256" key="3">
    <source>
        <dbReference type="ARBA" id="ARBA00022679"/>
    </source>
</evidence>
<dbReference type="PANTHER" id="PTHR46803:SF2">
    <property type="entry name" value="E3 UBIQUITIN-PROTEIN LIGASE CHIP"/>
    <property type="match status" value="1"/>
</dbReference>
<dbReference type="InterPro" id="IPR011990">
    <property type="entry name" value="TPR-like_helical_dom_sf"/>
</dbReference>
<dbReference type="InterPro" id="IPR003613">
    <property type="entry name" value="Ubox_domain"/>
</dbReference>
<dbReference type="FunFam" id="3.30.40.10:FF:000124">
    <property type="entry name" value="STIP1 homology and U box-containing protein 1"/>
    <property type="match status" value="1"/>
</dbReference>
<evidence type="ECO:0000256" key="2">
    <source>
        <dbReference type="ARBA" id="ARBA00012483"/>
    </source>
</evidence>
<evidence type="ECO:0000256" key="7">
    <source>
        <dbReference type="ARBA" id="ARBA00044534"/>
    </source>
</evidence>
<feature type="compositionally biased region" description="Basic and acidic residues" evidence="10">
    <location>
        <begin position="119"/>
        <end position="159"/>
    </location>
</feature>
<dbReference type="GO" id="GO:0061630">
    <property type="term" value="F:ubiquitin protein ligase activity"/>
    <property type="evidence" value="ECO:0007669"/>
    <property type="project" value="UniProtKB-EC"/>
</dbReference>
<evidence type="ECO:0000256" key="1">
    <source>
        <dbReference type="ARBA" id="ARBA00000900"/>
    </source>
</evidence>
<feature type="region of interest" description="Disordered" evidence="10">
    <location>
        <begin position="92"/>
        <end position="159"/>
    </location>
</feature>
<gene>
    <name evidence="12" type="ORF">CTOB1V02_LOCUS8788</name>
</gene>
<keyword evidence="5" id="KW-0833">Ubl conjugation pathway</keyword>
<dbReference type="GO" id="GO:0006515">
    <property type="term" value="P:protein quality control for misfolded or incompletely synthesized proteins"/>
    <property type="evidence" value="ECO:0007669"/>
    <property type="project" value="TreeGrafter"/>
</dbReference>
<dbReference type="GO" id="GO:0045862">
    <property type="term" value="P:positive regulation of proteolysis"/>
    <property type="evidence" value="ECO:0007669"/>
    <property type="project" value="TreeGrafter"/>
</dbReference>
<dbReference type="GO" id="GO:0043161">
    <property type="term" value="P:proteasome-mediated ubiquitin-dependent protein catabolic process"/>
    <property type="evidence" value="ECO:0007669"/>
    <property type="project" value="TreeGrafter"/>
</dbReference>
<dbReference type="EC" id="2.3.2.27" evidence="2"/>
<dbReference type="Pfam" id="PF12895">
    <property type="entry name" value="ANAPC3"/>
    <property type="match status" value="1"/>
</dbReference>
<evidence type="ECO:0000256" key="4">
    <source>
        <dbReference type="ARBA" id="ARBA00022737"/>
    </source>
</evidence>
<dbReference type="Pfam" id="PF04564">
    <property type="entry name" value="U-box"/>
    <property type="match status" value="1"/>
</dbReference>
<dbReference type="SUPFAM" id="SSF48452">
    <property type="entry name" value="TPR-like"/>
    <property type="match status" value="1"/>
</dbReference>
<evidence type="ECO:0000256" key="6">
    <source>
        <dbReference type="ARBA" id="ARBA00022803"/>
    </source>
</evidence>
<dbReference type="InterPro" id="IPR045202">
    <property type="entry name" value="CHIP_RING-Ubox"/>
</dbReference>
<keyword evidence="4" id="KW-0677">Repeat</keyword>
<dbReference type="OrthoDB" id="629492at2759"/>
<dbReference type="SMART" id="SM00028">
    <property type="entry name" value="TPR"/>
    <property type="match status" value="3"/>
</dbReference>
<name>A0A7R8WFV3_9CRUS</name>
<evidence type="ECO:0000256" key="10">
    <source>
        <dbReference type="SAM" id="MobiDB-lite"/>
    </source>
</evidence>
<dbReference type="GO" id="GO:0051087">
    <property type="term" value="F:protein-folding chaperone binding"/>
    <property type="evidence" value="ECO:0007669"/>
    <property type="project" value="TreeGrafter"/>
</dbReference>
<dbReference type="SMART" id="SM00504">
    <property type="entry name" value="Ubox"/>
    <property type="match status" value="1"/>
</dbReference>
<dbReference type="PROSITE" id="PS51698">
    <property type="entry name" value="U_BOX"/>
    <property type="match status" value="1"/>
</dbReference>
<evidence type="ECO:0000256" key="9">
    <source>
        <dbReference type="SAM" id="Coils"/>
    </source>
</evidence>
<dbReference type="EMBL" id="OB663075">
    <property type="protein sequence ID" value="CAD7230932.1"/>
    <property type="molecule type" value="Genomic_DNA"/>
</dbReference>
<dbReference type="InterPro" id="IPR013083">
    <property type="entry name" value="Znf_RING/FYVE/PHD"/>
</dbReference>
<dbReference type="GO" id="GO:0071218">
    <property type="term" value="P:cellular response to misfolded protein"/>
    <property type="evidence" value="ECO:0007669"/>
    <property type="project" value="TreeGrafter"/>
</dbReference>
<dbReference type="Gene3D" id="1.25.40.10">
    <property type="entry name" value="Tetratricopeptide repeat domain"/>
    <property type="match status" value="1"/>
</dbReference>
<protein>
    <recommendedName>
        <fullName evidence="7">E3 ubiquitin-protein ligase CHIP</fullName>
        <ecNumber evidence="2">2.3.2.27</ecNumber>
    </recommendedName>
    <alternativeName>
        <fullName evidence="8">RING-type E3 ubiquitin transferase CHIP</fullName>
    </alternativeName>
</protein>
<feature type="coiled-coil region" evidence="9">
    <location>
        <begin position="317"/>
        <end position="344"/>
    </location>
</feature>
<dbReference type="Pfam" id="PF18391">
    <property type="entry name" value="CHIP_TPR_N"/>
    <property type="match status" value="1"/>
</dbReference>
<keyword evidence="3" id="KW-0808">Transferase</keyword>
<organism evidence="12">
    <name type="scientific">Cyprideis torosa</name>
    <dbReference type="NCBI Taxonomy" id="163714"/>
    <lineage>
        <taxon>Eukaryota</taxon>
        <taxon>Metazoa</taxon>
        <taxon>Ecdysozoa</taxon>
        <taxon>Arthropoda</taxon>
        <taxon>Crustacea</taxon>
        <taxon>Oligostraca</taxon>
        <taxon>Ostracoda</taxon>
        <taxon>Podocopa</taxon>
        <taxon>Podocopida</taxon>
        <taxon>Cytherocopina</taxon>
        <taxon>Cytheroidea</taxon>
        <taxon>Cytherideidae</taxon>
        <taxon>Cyprideis</taxon>
    </lineage>
</organism>
<sequence>MSHPDPISSSSPICLLDLNPVCVVECCRLSGLLGYRGHLGDRNTVGRVGIKRRSQGAPRFLSNQIFVFDVDQSSGVRLWCCFCTPIDGSEEREVERTASVAPHPNAPEDDLPHKMKPKGTKEKEKVRGSEGDREPRLDPKGTERSEDREPRLSPTEWKEKGNKSFLGKKYDDAILCYTQAIRKEPSVATYFTNRALAYLKLGNWTGACKDCRMAMDLDPTSVKAHYFMSQALIEMEQYDDAIHHLQRAFDLAQKYKMNYGDDIAALLRLARRRRWDAAESVRVSQEIELQSKLTKLLVEDKNRHIEALMEASSNGVSTEKLREIQDLETQCDKEVEELNSLFAKVDDRRKKREVPDYLAGRISFEILQDPVITPSGVTYERKDIEEHLQRVGHFDPVTRSPLTRDKLIPNLAMQEVVESFLTDNEWALEEYN</sequence>
<keyword evidence="6" id="KW-0802">TPR repeat</keyword>
<dbReference type="PROSITE" id="PS50005">
    <property type="entry name" value="TPR"/>
    <property type="match status" value="1"/>
</dbReference>
<feature type="domain" description="U-box" evidence="11">
    <location>
        <begin position="353"/>
        <end position="427"/>
    </location>
</feature>
<dbReference type="SUPFAM" id="SSF57850">
    <property type="entry name" value="RING/U-box"/>
    <property type="match status" value="1"/>
</dbReference>
<comment type="catalytic activity">
    <reaction evidence="1">
        <text>S-ubiquitinyl-[E2 ubiquitin-conjugating enzyme]-L-cysteine + [acceptor protein]-L-lysine = [E2 ubiquitin-conjugating enzyme]-L-cysteine + N(6)-ubiquitinyl-[acceptor protein]-L-lysine.</text>
        <dbReference type="EC" id="2.3.2.27"/>
    </reaction>
</comment>
<keyword evidence="9" id="KW-0175">Coiled coil</keyword>
<dbReference type="InterPro" id="IPR019734">
    <property type="entry name" value="TPR_rpt"/>
</dbReference>
<dbReference type="GO" id="GO:0030018">
    <property type="term" value="C:Z disc"/>
    <property type="evidence" value="ECO:0007669"/>
    <property type="project" value="TreeGrafter"/>
</dbReference>
<dbReference type="InterPro" id="IPR041312">
    <property type="entry name" value="CHIP_TPR_N"/>
</dbReference>
<dbReference type="AlphaFoldDB" id="A0A7R8WFV3"/>
<evidence type="ECO:0000313" key="12">
    <source>
        <dbReference type="EMBL" id="CAD7230932.1"/>
    </source>
</evidence>
<dbReference type="Gene3D" id="6.10.140.2020">
    <property type="match status" value="1"/>
</dbReference>
<evidence type="ECO:0000256" key="8">
    <source>
        <dbReference type="ARBA" id="ARBA00044543"/>
    </source>
</evidence>
<evidence type="ECO:0000259" key="11">
    <source>
        <dbReference type="PROSITE" id="PS51698"/>
    </source>
</evidence>
<reference evidence="12" key="1">
    <citation type="submission" date="2020-11" db="EMBL/GenBank/DDBJ databases">
        <authorList>
            <person name="Tran Van P."/>
        </authorList>
    </citation>
    <scope>NUCLEOTIDE SEQUENCE</scope>
</reference>
<accession>A0A7R8WFV3</accession>